<keyword evidence="3" id="KW-1185">Reference proteome</keyword>
<protein>
    <submittedName>
        <fullName evidence="2">Uncharacterized protein</fullName>
    </submittedName>
</protein>
<proteinExistence type="predicted"/>
<comment type="caution">
    <text evidence="2">The sequence shown here is derived from an EMBL/GenBank/DDBJ whole genome shotgun (WGS) entry which is preliminary data.</text>
</comment>
<gene>
    <name evidence="2" type="ORF">Godav_021652</name>
</gene>
<sequence>MESMLLFVFLSMLARSRIDFYLSKEMVLIYTHSCKIEVPSGSGPIHNLSRETVPIRARSRKIEVSLGSDLTYNLPKETVPIHTHSHKIEVSFLSCFCFPSIDVTATDIQISLVQQLKERVSMETEFAGLSLEEEEDEILQVQTEAGTDRETKVLRLVGCFLTASIVHFPAMRSTMANLWHPVKGVQIRDLGEKK</sequence>
<feature type="chain" id="PRO_5029875479" evidence="1">
    <location>
        <begin position="17"/>
        <end position="194"/>
    </location>
</feature>
<feature type="non-terminal residue" evidence="2">
    <location>
        <position position="1"/>
    </location>
</feature>
<name>A0A7J8R8F3_GOSDV</name>
<keyword evidence="1" id="KW-0732">Signal</keyword>
<reference evidence="2 3" key="1">
    <citation type="journal article" date="2019" name="Genome Biol. Evol.">
        <title>Insights into the evolution of the New World diploid cottons (Gossypium, subgenus Houzingenia) based on genome sequencing.</title>
        <authorList>
            <person name="Grover C.E."/>
            <person name="Arick M.A. 2nd"/>
            <person name="Thrash A."/>
            <person name="Conover J.L."/>
            <person name="Sanders W.S."/>
            <person name="Peterson D.G."/>
            <person name="Frelichowski J.E."/>
            <person name="Scheffler J.A."/>
            <person name="Scheffler B.E."/>
            <person name="Wendel J.F."/>
        </authorList>
    </citation>
    <scope>NUCLEOTIDE SEQUENCE [LARGE SCALE GENOMIC DNA]</scope>
    <source>
        <strain evidence="2">27</strain>
        <tissue evidence="2">Leaf</tissue>
    </source>
</reference>
<dbReference type="AlphaFoldDB" id="A0A7J8R8F3"/>
<accession>A0A7J8R8F3</accession>
<dbReference type="Proteomes" id="UP000593561">
    <property type="component" value="Unassembled WGS sequence"/>
</dbReference>
<evidence type="ECO:0000256" key="1">
    <source>
        <dbReference type="SAM" id="SignalP"/>
    </source>
</evidence>
<evidence type="ECO:0000313" key="2">
    <source>
        <dbReference type="EMBL" id="MBA0609636.1"/>
    </source>
</evidence>
<organism evidence="2 3">
    <name type="scientific">Gossypium davidsonii</name>
    <name type="common">Davidson's cotton</name>
    <name type="synonym">Gossypium klotzschianum subsp. davidsonii</name>
    <dbReference type="NCBI Taxonomy" id="34287"/>
    <lineage>
        <taxon>Eukaryota</taxon>
        <taxon>Viridiplantae</taxon>
        <taxon>Streptophyta</taxon>
        <taxon>Embryophyta</taxon>
        <taxon>Tracheophyta</taxon>
        <taxon>Spermatophyta</taxon>
        <taxon>Magnoliopsida</taxon>
        <taxon>eudicotyledons</taxon>
        <taxon>Gunneridae</taxon>
        <taxon>Pentapetalae</taxon>
        <taxon>rosids</taxon>
        <taxon>malvids</taxon>
        <taxon>Malvales</taxon>
        <taxon>Malvaceae</taxon>
        <taxon>Malvoideae</taxon>
        <taxon>Gossypium</taxon>
    </lineage>
</organism>
<dbReference type="EMBL" id="JABFAC010000003">
    <property type="protein sequence ID" value="MBA0609636.1"/>
    <property type="molecule type" value="Genomic_DNA"/>
</dbReference>
<evidence type="ECO:0000313" key="3">
    <source>
        <dbReference type="Proteomes" id="UP000593561"/>
    </source>
</evidence>
<feature type="signal peptide" evidence="1">
    <location>
        <begin position="1"/>
        <end position="16"/>
    </location>
</feature>